<gene>
    <name evidence="2" type="ORF">SVUK_LOCUS328</name>
</gene>
<evidence type="ECO:0000256" key="1">
    <source>
        <dbReference type="SAM" id="MobiDB-lite"/>
    </source>
</evidence>
<evidence type="ECO:0000313" key="2">
    <source>
        <dbReference type="EMBL" id="VDM65330.1"/>
    </source>
</evidence>
<sequence length="182" mass="20883">MPLGVLSKLDHLKAIGIITEKTLGYYSPVALVFIDFKKTFDMIIAQHDCNDSEALDALNTYVYKAKGCHQTISDHEQNQQASPWHKELWKMRAFLTENGIGAWLSSARPKIFTMNSVHYEAIALKRWTPPTSRHFGKEKQNAMGRRHRRNCGDAQPLNVNEQRKARIHAYGDDSNIHMQFES</sequence>
<proteinExistence type="predicted"/>
<evidence type="ECO:0000313" key="3">
    <source>
        <dbReference type="Proteomes" id="UP000270094"/>
    </source>
</evidence>
<dbReference type="EMBL" id="UYYB01000516">
    <property type="protein sequence ID" value="VDM65330.1"/>
    <property type="molecule type" value="Genomic_DNA"/>
</dbReference>
<keyword evidence="3" id="KW-1185">Reference proteome</keyword>
<protein>
    <submittedName>
        <fullName evidence="2">Uncharacterized protein</fullName>
    </submittedName>
</protein>
<organism evidence="2 3">
    <name type="scientific">Strongylus vulgaris</name>
    <name type="common">Blood worm</name>
    <dbReference type="NCBI Taxonomy" id="40348"/>
    <lineage>
        <taxon>Eukaryota</taxon>
        <taxon>Metazoa</taxon>
        <taxon>Ecdysozoa</taxon>
        <taxon>Nematoda</taxon>
        <taxon>Chromadorea</taxon>
        <taxon>Rhabditida</taxon>
        <taxon>Rhabditina</taxon>
        <taxon>Rhabditomorpha</taxon>
        <taxon>Strongyloidea</taxon>
        <taxon>Strongylidae</taxon>
        <taxon>Strongylus</taxon>
    </lineage>
</organism>
<dbReference type="Proteomes" id="UP000270094">
    <property type="component" value="Unassembled WGS sequence"/>
</dbReference>
<accession>A0A3P7HYW3</accession>
<dbReference type="AlphaFoldDB" id="A0A3P7HYW3"/>
<reference evidence="2 3" key="1">
    <citation type="submission" date="2018-11" db="EMBL/GenBank/DDBJ databases">
        <authorList>
            <consortium name="Pathogen Informatics"/>
        </authorList>
    </citation>
    <scope>NUCLEOTIDE SEQUENCE [LARGE SCALE GENOMIC DNA]</scope>
</reference>
<name>A0A3P7HYW3_STRVU</name>
<feature type="region of interest" description="Disordered" evidence="1">
    <location>
        <begin position="131"/>
        <end position="154"/>
    </location>
</feature>